<dbReference type="InterPro" id="IPR007213">
    <property type="entry name" value="Ppm1/Ppm2/Tcmp"/>
</dbReference>
<name>A0A1F5END7_9BACT</name>
<dbReference type="Gene3D" id="3.40.50.150">
    <property type="entry name" value="Vaccinia Virus protein VP39"/>
    <property type="match status" value="1"/>
</dbReference>
<dbReference type="SUPFAM" id="SSF53335">
    <property type="entry name" value="S-adenosyl-L-methionine-dependent methyltransferases"/>
    <property type="match status" value="1"/>
</dbReference>
<organism evidence="3 4">
    <name type="scientific">Candidatus Campbellbacteria bacterium RIFCSPHIGHO2_12_FULL_35_10</name>
    <dbReference type="NCBI Taxonomy" id="1797578"/>
    <lineage>
        <taxon>Bacteria</taxon>
        <taxon>Candidatus Campbelliibacteriota</taxon>
    </lineage>
</organism>
<dbReference type="EMBL" id="MFAA01000025">
    <property type="protein sequence ID" value="OGD68724.1"/>
    <property type="molecule type" value="Genomic_DNA"/>
</dbReference>
<evidence type="ECO:0000256" key="2">
    <source>
        <dbReference type="ARBA" id="ARBA00022679"/>
    </source>
</evidence>
<comment type="caution">
    <text evidence="3">The sequence shown here is derived from an EMBL/GenBank/DDBJ whole genome shotgun (WGS) entry which is preliminary data.</text>
</comment>
<gene>
    <name evidence="3" type="ORF">A3E89_02995</name>
</gene>
<dbReference type="Proteomes" id="UP000185891">
    <property type="component" value="Unassembled WGS sequence"/>
</dbReference>
<evidence type="ECO:0000313" key="4">
    <source>
        <dbReference type="Proteomes" id="UP000185891"/>
    </source>
</evidence>
<evidence type="ECO:0000256" key="1">
    <source>
        <dbReference type="ARBA" id="ARBA00022603"/>
    </source>
</evidence>
<evidence type="ECO:0008006" key="5">
    <source>
        <dbReference type="Google" id="ProtNLM"/>
    </source>
</evidence>
<keyword evidence="1" id="KW-0489">Methyltransferase</keyword>
<evidence type="ECO:0000313" key="3">
    <source>
        <dbReference type="EMBL" id="OGD68724.1"/>
    </source>
</evidence>
<dbReference type="Pfam" id="PF04072">
    <property type="entry name" value="LCM"/>
    <property type="match status" value="1"/>
</dbReference>
<reference evidence="3 4" key="1">
    <citation type="journal article" date="2016" name="Nat. Commun.">
        <title>Thousands of microbial genomes shed light on interconnected biogeochemical processes in an aquifer system.</title>
        <authorList>
            <person name="Anantharaman K."/>
            <person name="Brown C.T."/>
            <person name="Hug L.A."/>
            <person name="Sharon I."/>
            <person name="Castelle C.J."/>
            <person name="Probst A.J."/>
            <person name="Thomas B.C."/>
            <person name="Singh A."/>
            <person name="Wilkins M.J."/>
            <person name="Karaoz U."/>
            <person name="Brodie E.L."/>
            <person name="Williams K.H."/>
            <person name="Hubbard S.S."/>
            <person name="Banfield J.F."/>
        </authorList>
    </citation>
    <scope>NUCLEOTIDE SEQUENCE [LARGE SCALE GENOMIC DNA]</scope>
</reference>
<keyword evidence="2" id="KW-0808">Transferase</keyword>
<sequence length="251" mass="29724">MSNHQISITAEFVSLIKSRSNDKYNYFVSNKTRNIYKFVSSIFSENEIEKIFRNRLALSIEFDEFIKKNNFETIVEFGAGYSLRGFEYSLKNKDEIYIDTDFVEVVEVKKQILLNICKDFNIIYPDNYILLSADVLSDDIAEKLNPYLKNKNLFLAEGLTPYFNFKEYSNFLSQIRSFLEQSQNVFFSQENFLKKHSTIYKVLRKFVSFLTKNSSNLKFETKDDLIKFLNGEGFNNCQAYYKDENLFYKIN</sequence>
<proteinExistence type="predicted"/>
<dbReference type="InterPro" id="IPR029063">
    <property type="entry name" value="SAM-dependent_MTases_sf"/>
</dbReference>
<accession>A0A1F5END7</accession>
<dbReference type="AlphaFoldDB" id="A0A1F5END7"/>
<protein>
    <recommendedName>
        <fullName evidence="5">Methyltransferase</fullName>
    </recommendedName>
</protein>